<dbReference type="RefSeq" id="WP_005711959.1">
    <property type="nucleotide sequence ID" value="NZ_PTPX01000020.1"/>
</dbReference>
<proteinExistence type="predicted"/>
<evidence type="ECO:0000313" key="2">
    <source>
        <dbReference type="Proteomes" id="UP000248689"/>
    </source>
</evidence>
<protein>
    <submittedName>
        <fullName evidence="1">Uncharacterized protein</fullName>
    </submittedName>
</protein>
<dbReference type="AlphaFoldDB" id="A0A328BUS8"/>
<gene>
    <name evidence="1" type="ORF">C5N92_10765</name>
</gene>
<evidence type="ECO:0000313" key="1">
    <source>
        <dbReference type="EMBL" id="RAL17933.1"/>
    </source>
</evidence>
<sequence length="63" mass="7220">MRYRQIYAAYRGEENVADGTAEELAIKLGVTAKTVRKWSTPSYHRRNKGQRVIVVKLGKEKVV</sequence>
<name>A0A328BUS8_9PAST</name>
<comment type="caution">
    <text evidence="1">The sequence shown here is derived from an EMBL/GenBank/DDBJ whole genome shotgun (WGS) entry which is preliminary data.</text>
</comment>
<dbReference type="OrthoDB" id="5690571at2"/>
<dbReference type="GeneID" id="66618643"/>
<dbReference type="EMBL" id="PTPX01000020">
    <property type="protein sequence ID" value="RAL17933.1"/>
    <property type="molecule type" value="Genomic_DNA"/>
</dbReference>
<reference evidence="2" key="1">
    <citation type="submission" date="2018-02" db="EMBL/GenBank/DDBJ databases">
        <title>Glaesserella australis sp. nov., isolated from the lungs of pigs.</title>
        <authorList>
            <person name="Turni C."/>
            <person name="Christensen H."/>
        </authorList>
    </citation>
    <scope>NUCLEOTIDE SEQUENCE [LARGE SCALE GENOMIC DNA]</scope>
    <source>
        <strain evidence="2">HS4635</strain>
    </source>
</reference>
<accession>A0A328BUS8</accession>
<organism evidence="1 2">
    <name type="scientific">Glaesserella australis</name>
    <dbReference type="NCBI Taxonomy" id="2094024"/>
    <lineage>
        <taxon>Bacteria</taxon>
        <taxon>Pseudomonadati</taxon>
        <taxon>Pseudomonadota</taxon>
        <taxon>Gammaproteobacteria</taxon>
        <taxon>Pasteurellales</taxon>
        <taxon>Pasteurellaceae</taxon>
        <taxon>Glaesserella</taxon>
    </lineage>
</organism>
<dbReference type="Proteomes" id="UP000248689">
    <property type="component" value="Unassembled WGS sequence"/>
</dbReference>
<keyword evidence="2" id="KW-1185">Reference proteome</keyword>